<dbReference type="Proteomes" id="UP001501521">
    <property type="component" value="Unassembled WGS sequence"/>
</dbReference>
<evidence type="ECO:0000256" key="1">
    <source>
        <dbReference type="SAM" id="MobiDB-lite"/>
    </source>
</evidence>
<name>A0ABP9F157_9ACTN</name>
<keyword evidence="2" id="KW-1133">Transmembrane helix</keyword>
<sequence>MTQDLPDDLFRQGADDGSDEVRREEPKEPLAHRRASVKTVPLEPRGMSPRVLAGLLVIALLAAFALGRLFVFRDGSPVVTVSPAPAATATPSSSPSSADLAYSGPVVVVAPQSADGQCLEGDSRDIPAMLLDDDAGTLWRCHGQGVGEQVRFTFGGRRQLVGVRVVNGNTAWSERYLAERRILSLRWEFDDGSYFVQGLAADNRNLQEVRFPPTQATGVTMTVLEVTAPGDGAANADAVSLSAVEFLTPA</sequence>
<protein>
    <recommendedName>
        <fullName evidence="3">NAD glycohydrolase translocation F5/8 type C domain-containing protein</fullName>
    </recommendedName>
</protein>
<feature type="compositionally biased region" description="Basic and acidic residues" evidence="1">
    <location>
        <begin position="8"/>
        <end position="31"/>
    </location>
</feature>
<accession>A0ABP9F157</accession>
<keyword evidence="5" id="KW-1185">Reference proteome</keyword>
<dbReference type="EMBL" id="BAABLV010000008">
    <property type="protein sequence ID" value="GAA4891235.1"/>
    <property type="molecule type" value="Genomic_DNA"/>
</dbReference>
<evidence type="ECO:0000259" key="3">
    <source>
        <dbReference type="Pfam" id="PF25302"/>
    </source>
</evidence>
<organism evidence="4 5">
    <name type="scientific">Tessaracoccus lubricantis</name>
    <dbReference type="NCBI Taxonomy" id="545543"/>
    <lineage>
        <taxon>Bacteria</taxon>
        <taxon>Bacillati</taxon>
        <taxon>Actinomycetota</taxon>
        <taxon>Actinomycetes</taxon>
        <taxon>Propionibacteriales</taxon>
        <taxon>Propionibacteriaceae</taxon>
        <taxon>Tessaracoccus</taxon>
    </lineage>
</organism>
<evidence type="ECO:0000256" key="2">
    <source>
        <dbReference type="SAM" id="Phobius"/>
    </source>
</evidence>
<evidence type="ECO:0000313" key="4">
    <source>
        <dbReference type="EMBL" id="GAA4891235.1"/>
    </source>
</evidence>
<keyword evidence="2" id="KW-0812">Transmembrane</keyword>
<dbReference type="InterPro" id="IPR057561">
    <property type="entry name" value="NADase_transloc"/>
</dbReference>
<feature type="transmembrane region" description="Helical" evidence="2">
    <location>
        <begin position="51"/>
        <end position="71"/>
    </location>
</feature>
<evidence type="ECO:0000313" key="5">
    <source>
        <dbReference type="Proteomes" id="UP001501521"/>
    </source>
</evidence>
<dbReference type="RefSeq" id="WP_345578487.1">
    <property type="nucleotide sequence ID" value="NZ_BAABLV010000008.1"/>
</dbReference>
<reference evidence="5" key="1">
    <citation type="journal article" date="2019" name="Int. J. Syst. Evol. Microbiol.">
        <title>The Global Catalogue of Microorganisms (GCM) 10K type strain sequencing project: providing services to taxonomists for standard genome sequencing and annotation.</title>
        <authorList>
            <consortium name="The Broad Institute Genomics Platform"/>
            <consortium name="The Broad Institute Genome Sequencing Center for Infectious Disease"/>
            <person name="Wu L."/>
            <person name="Ma J."/>
        </authorList>
    </citation>
    <scope>NUCLEOTIDE SEQUENCE [LARGE SCALE GENOMIC DNA]</scope>
    <source>
        <strain evidence="5">JCM 19125</strain>
    </source>
</reference>
<dbReference type="NCBIfam" id="NF047619">
    <property type="entry name" value="NADase_discoid"/>
    <property type="match status" value="1"/>
</dbReference>
<dbReference type="Pfam" id="PF25302">
    <property type="entry name" value="NADase_transloc"/>
    <property type="match status" value="1"/>
</dbReference>
<feature type="domain" description="NAD glycohydrolase translocation F5/8 type C" evidence="3">
    <location>
        <begin position="129"/>
        <end position="246"/>
    </location>
</feature>
<comment type="caution">
    <text evidence="4">The sequence shown here is derived from an EMBL/GenBank/DDBJ whole genome shotgun (WGS) entry which is preliminary data.</text>
</comment>
<keyword evidence="2" id="KW-0472">Membrane</keyword>
<gene>
    <name evidence="4" type="ORF">GCM10025789_05020</name>
</gene>
<proteinExistence type="predicted"/>
<feature type="region of interest" description="Disordered" evidence="1">
    <location>
        <begin position="1"/>
        <end position="36"/>
    </location>
</feature>